<sequence length="864" mass="96420">MSTSSTRRTRPGNRRSGRRMRRRSCSPIPAATGSFGHRYDLRRKRSTSPCYGDAAVPSTSGASTPIPAKRSRITKSSSLPQLKGSAGAYYLQHELPDEVLLKIFSYLLEFDLCYAAQVCKRFNVIANDTELWKTLFHNVYEYDLPLFNSEPKVFEFTQPSDCEQENPWKDSFKLLYRALHVKPNYHEEYENHPERYRGRNILYFDTIDAAYNYAEEEEENPLILIHSGTYQREFLVIDSNVTLLGAASGNVSDRVTIERQSESTITFCEGAKESYLGYVTLKFSPDSNNASPGAHHKHYALEITEHCSPTIDHCVIRSSSVVGAAVCVLGAGAEPHIRHCDISDCENVGLYITDYAQGMYEDNEISRNALAGVWVKNHANPIMRRNHIHHGRDVGIFTFDRGMGYFEANDIHNNRIAGFEVKAGANPTVIKCDIHHGQTGGIYVHENGRGQFLDNKIHSNNFAGVWVTSNSDPTIRKNEIYDGHQGGVYIFGEGRGLIEYNNIYGNALAGIQIRTNSNPIVRHNKIHHGQHGGIYVHEKGQGLIEENEVYANTLAGVWITTGSTPILRRNRIHSGKQVGVYFYDNGHGTLEDNDIFNHLYSGVQIRTGSNPLIKCNKIWGGQNGGILVYNGGLGIIEYNEIFDNAMAGVWIKTDSNPVLRCNKIHDGRDGGICIFNGGRGVLEENDIFRNAQAGVLISNQSNPTLRRNRIFDGQAAGVEITNNATATLEGNKIFNNKFGGLCLASGVLPVLKDNRIFSNQNMVDKAVSSGQCLYKISSYTSFPMHDFYRCRTCNTTDRNAICVNCIKTCHAGHQVEFIRHDRFFCDCGAGTLKCQCQLQGEPQQDTDTLYDSAAPMESNTLLVN</sequence>
<evidence type="ECO:0000313" key="14">
    <source>
        <dbReference type="EnsemblMetazoa" id="CapteP196253"/>
    </source>
</evidence>
<dbReference type="SMART" id="SM00722">
    <property type="entry name" value="CASH"/>
    <property type="match status" value="3"/>
</dbReference>
<dbReference type="OMA" id="KESFHQL"/>
<dbReference type="InterPro" id="IPR003126">
    <property type="entry name" value="Znf_UBR"/>
</dbReference>
<feature type="domain" description="UBR-type" evidence="12">
    <location>
        <begin position="770"/>
        <end position="841"/>
    </location>
</feature>
<dbReference type="PROSITE" id="PS50181">
    <property type="entry name" value="FBOX"/>
    <property type="match status" value="1"/>
</dbReference>
<dbReference type="PANTHER" id="PTHR22990">
    <property type="entry name" value="F-BOX ONLY PROTEIN"/>
    <property type="match status" value="1"/>
</dbReference>
<reference evidence="14" key="3">
    <citation type="submission" date="2015-06" db="UniProtKB">
        <authorList>
            <consortium name="EnsemblMetazoa"/>
        </authorList>
    </citation>
    <scope>IDENTIFICATION</scope>
</reference>
<dbReference type="Proteomes" id="UP000014760">
    <property type="component" value="Unassembled WGS sequence"/>
</dbReference>
<evidence type="ECO:0000256" key="3">
    <source>
        <dbReference type="ARBA" id="ARBA00022723"/>
    </source>
</evidence>
<evidence type="ECO:0000256" key="7">
    <source>
        <dbReference type="ARBA" id="ARBA00022833"/>
    </source>
</evidence>
<gene>
    <name evidence="13" type="ORF">CAPTEDRAFT_196253</name>
</gene>
<feature type="zinc finger region" description="UBR-type" evidence="9">
    <location>
        <begin position="770"/>
        <end position="841"/>
    </location>
</feature>
<dbReference type="PANTHER" id="PTHR22990:SF20">
    <property type="entry name" value="F-BOX ONLY PROTEIN 11"/>
    <property type="match status" value="1"/>
</dbReference>
<dbReference type="InterPro" id="IPR047505">
    <property type="entry name" value="F-box_FBXO11"/>
</dbReference>
<dbReference type="Gene3D" id="1.20.1280.50">
    <property type="match status" value="1"/>
</dbReference>
<evidence type="ECO:0000259" key="12">
    <source>
        <dbReference type="PROSITE" id="PS51157"/>
    </source>
</evidence>
<feature type="domain" description="F-box" evidence="11">
    <location>
        <begin position="89"/>
        <end position="135"/>
    </location>
</feature>
<dbReference type="InterPro" id="IPR022441">
    <property type="entry name" value="Para_beta_helix_rpt-2"/>
</dbReference>
<evidence type="ECO:0000256" key="1">
    <source>
        <dbReference type="ARBA" id="ARBA00004123"/>
    </source>
</evidence>
<dbReference type="CDD" id="cd22091">
    <property type="entry name" value="F-box_FBXO11"/>
    <property type="match status" value="1"/>
</dbReference>
<dbReference type="InterPro" id="IPR036047">
    <property type="entry name" value="F-box-like_dom_sf"/>
</dbReference>
<dbReference type="SMART" id="SM00256">
    <property type="entry name" value="FBOX"/>
    <property type="match status" value="1"/>
</dbReference>
<evidence type="ECO:0000259" key="11">
    <source>
        <dbReference type="PROSITE" id="PS50181"/>
    </source>
</evidence>
<evidence type="ECO:0000256" key="4">
    <source>
        <dbReference type="ARBA" id="ARBA00022737"/>
    </source>
</evidence>
<dbReference type="SMART" id="SM00710">
    <property type="entry name" value="PbH1"/>
    <property type="match status" value="19"/>
</dbReference>
<protein>
    <recommendedName>
        <fullName evidence="16">F-box domain-containing protein</fullName>
    </recommendedName>
</protein>
<evidence type="ECO:0000256" key="6">
    <source>
        <dbReference type="ARBA" id="ARBA00022786"/>
    </source>
</evidence>
<name>R7TZZ6_CAPTE</name>
<dbReference type="InterPro" id="IPR011050">
    <property type="entry name" value="Pectin_lyase_fold/virulence"/>
</dbReference>
<dbReference type="OrthoDB" id="427974at2759"/>
<evidence type="ECO:0000256" key="10">
    <source>
        <dbReference type="SAM" id="MobiDB-lite"/>
    </source>
</evidence>
<dbReference type="InterPro" id="IPR047504">
    <property type="entry name" value="FBXO11_UBR-box"/>
</dbReference>
<evidence type="ECO:0000256" key="5">
    <source>
        <dbReference type="ARBA" id="ARBA00022771"/>
    </source>
</evidence>
<keyword evidence="8" id="KW-0539">Nucleus</keyword>
<feature type="compositionally biased region" description="Basic residues" evidence="10">
    <location>
        <begin position="7"/>
        <end position="24"/>
    </location>
</feature>
<dbReference type="InterPro" id="IPR039448">
    <property type="entry name" value="Beta_helix"/>
</dbReference>
<dbReference type="AlphaFoldDB" id="R7TZZ6"/>
<dbReference type="STRING" id="283909.R7TZZ6"/>
<evidence type="ECO:0000313" key="13">
    <source>
        <dbReference type="EMBL" id="ELT99192.1"/>
    </source>
</evidence>
<keyword evidence="4" id="KW-0677">Repeat</keyword>
<dbReference type="Pfam" id="PF12937">
    <property type="entry name" value="F-box-like"/>
    <property type="match status" value="1"/>
</dbReference>
<dbReference type="Pfam" id="PF13229">
    <property type="entry name" value="Beta_helix"/>
    <property type="match status" value="2"/>
</dbReference>
<comment type="pathway">
    <text evidence="2">Protein modification; protein ubiquitination.</text>
</comment>
<dbReference type="InterPro" id="IPR006633">
    <property type="entry name" value="Carb-bd_sugar_hydrolysis-dom"/>
</dbReference>
<dbReference type="NCBIfam" id="TIGR03804">
    <property type="entry name" value="para_beta_helix"/>
    <property type="match status" value="3"/>
</dbReference>
<dbReference type="InterPro" id="IPR007742">
    <property type="entry name" value="NosD_dom"/>
</dbReference>
<evidence type="ECO:0008006" key="16">
    <source>
        <dbReference type="Google" id="ProtNLM"/>
    </source>
</evidence>
<evidence type="ECO:0000313" key="15">
    <source>
        <dbReference type="Proteomes" id="UP000014760"/>
    </source>
</evidence>
<keyword evidence="5" id="KW-0863">Zinc-finger</keyword>
<dbReference type="Pfam" id="PF05048">
    <property type="entry name" value="NosD"/>
    <property type="match status" value="1"/>
</dbReference>
<keyword evidence="3" id="KW-0479">Metal-binding</keyword>
<keyword evidence="7" id="KW-0862">Zinc</keyword>
<dbReference type="EnsemblMetazoa" id="CapteT196253">
    <property type="protein sequence ID" value="CapteP196253"/>
    <property type="gene ID" value="CapteG196253"/>
</dbReference>
<proteinExistence type="predicted"/>
<dbReference type="SMART" id="SM00396">
    <property type="entry name" value="ZnF_UBR1"/>
    <property type="match status" value="1"/>
</dbReference>
<evidence type="ECO:0000256" key="9">
    <source>
        <dbReference type="PROSITE-ProRule" id="PRU00508"/>
    </source>
</evidence>
<keyword evidence="6" id="KW-0833">Ubl conjugation pathway</keyword>
<feature type="region of interest" description="Disordered" evidence="10">
    <location>
        <begin position="49"/>
        <end position="77"/>
    </location>
</feature>
<dbReference type="Gene3D" id="2.160.20.10">
    <property type="entry name" value="Single-stranded right-handed beta-helix, Pectin lyase-like"/>
    <property type="match status" value="3"/>
</dbReference>
<dbReference type="PROSITE" id="PS51157">
    <property type="entry name" value="ZF_UBR"/>
    <property type="match status" value="1"/>
</dbReference>
<accession>R7TZZ6</accession>
<dbReference type="GO" id="GO:0005634">
    <property type="term" value="C:nucleus"/>
    <property type="evidence" value="ECO:0007669"/>
    <property type="project" value="UniProtKB-SubCell"/>
</dbReference>
<organism evidence="13">
    <name type="scientific">Capitella teleta</name>
    <name type="common">Polychaete worm</name>
    <dbReference type="NCBI Taxonomy" id="283909"/>
    <lineage>
        <taxon>Eukaryota</taxon>
        <taxon>Metazoa</taxon>
        <taxon>Spiralia</taxon>
        <taxon>Lophotrochozoa</taxon>
        <taxon>Annelida</taxon>
        <taxon>Polychaeta</taxon>
        <taxon>Sedentaria</taxon>
        <taxon>Scolecida</taxon>
        <taxon>Capitellidae</taxon>
        <taxon>Capitella</taxon>
    </lineage>
</organism>
<dbReference type="InterPro" id="IPR001810">
    <property type="entry name" value="F-box_dom"/>
</dbReference>
<dbReference type="InterPro" id="IPR012334">
    <property type="entry name" value="Pectin_lyas_fold"/>
</dbReference>
<dbReference type="GO" id="GO:0042981">
    <property type="term" value="P:regulation of apoptotic process"/>
    <property type="evidence" value="ECO:0007669"/>
    <property type="project" value="TreeGrafter"/>
</dbReference>
<evidence type="ECO:0000256" key="8">
    <source>
        <dbReference type="ARBA" id="ARBA00023242"/>
    </source>
</evidence>
<evidence type="ECO:0000256" key="2">
    <source>
        <dbReference type="ARBA" id="ARBA00004906"/>
    </source>
</evidence>
<reference evidence="15" key="1">
    <citation type="submission" date="2012-12" db="EMBL/GenBank/DDBJ databases">
        <authorList>
            <person name="Hellsten U."/>
            <person name="Grimwood J."/>
            <person name="Chapman J.A."/>
            <person name="Shapiro H."/>
            <person name="Aerts A."/>
            <person name="Otillar R.P."/>
            <person name="Terry A.Y."/>
            <person name="Boore J.L."/>
            <person name="Simakov O."/>
            <person name="Marletaz F."/>
            <person name="Cho S.-J."/>
            <person name="Edsinger-Gonzales E."/>
            <person name="Havlak P."/>
            <person name="Kuo D.-H."/>
            <person name="Larsson T."/>
            <person name="Lv J."/>
            <person name="Arendt D."/>
            <person name="Savage R."/>
            <person name="Osoegawa K."/>
            <person name="de Jong P."/>
            <person name="Lindberg D.R."/>
            <person name="Seaver E.C."/>
            <person name="Weisblat D.A."/>
            <person name="Putnam N.H."/>
            <person name="Grigoriev I.V."/>
            <person name="Rokhsar D.S."/>
        </authorList>
    </citation>
    <scope>NUCLEOTIDE SEQUENCE</scope>
    <source>
        <strain evidence="15">I ESC-2004</strain>
    </source>
</reference>
<dbReference type="CDD" id="cd19676">
    <property type="entry name" value="UBR-box_UBR6_FBXO11"/>
    <property type="match status" value="1"/>
</dbReference>
<dbReference type="FunCoup" id="R7TZZ6">
    <property type="interactions" value="1546"/>
</dbReference>
<dbReference type="FunFam" id="2.160.20.10:FF:000005">
    <property type="entry name" value="F-box only protein 11"/>
    <property type="match status" value="1"/>
</dbReference>
<dbReference type="GO" id="GO:0008270">
    <property type="term" value="F:zinc ion binding"/>
    <property type="evidence" value="ECO:0007669"/>
    <property type="project" value="UniProtKB-KW"/>
</dbReference>
<dbReference type="EMBL" id="AMQN01010141">
    <property type="status" value="NOT_ANNOTATED_CDS"/>
    <property type="molecule type" value="Genomic_DNA"/>
</dbReference>
<dbReference type="FunFam" id="2.160.20.10:FF:000087">
    <property type="entry name" value="GG17321"/>
    <property type="match status" value="1"/>
</dbReference>
<reference evidence="13 15" key="2">
    <citation type="journal article" date="2013" name="Nature">
        <title>Insights into bilaterian evolution from three spiralian genomes.</title>
        <authorList>
            <person name="Simakov O."/>
            <person name="Marletaz F."/>
            <person name="Cho S.J."/>
            <person name="Edsinger-Gonzales E."/>
            <person name="Havlak P."/>
            <person name="Hellsten U."/>
            <person name="Kuo D.H."/>
            <person name="Larsson T."/>
            <person name="Lv J."/>
            <person name="Arendt D."/>
            <person name="Savage R."/>
            <person name="Osoegawa K."/>
            <person name="de Jong P."/>
            <person name="Grimwood J."/>
            <person name="Chapman J.A."/>
            <person name="Shapiro H."/>
            <person name="Aerts A."/>
            <person name="Otillar R.P."/>
            <person name="Terry A.Y."/>
            <person name="Boore J.L."/>
            <person name="Grigoriev I.V."/>
            <person name="Lindberg D.R."/>
            <person name="Seaver E.C."/>
            <person name="Weisblat D.A."/>
            <person name="Putnam N.H."/>
            <person name="Rokhsar D.S."/>
        </authorList>
    </citation>
    <scope>NUCLEOTIDE SEQUENCE</scope>
    <source>
        <strain evidence="13 15">I ESC-2004</strain>
    </source>
</reference>
<dbReference type="EMBL" id="KB307129">
    <property type="protein sequence ID" value="ELT99192.1"/>
    <property type="molecule type" value="Genomic_DNA"/>
</dbReference>
<dbReference type="SUPFAM" id="SSF81383">
    <property type="entry name" value="F-box domain"/>
    <property type="match status" value="1"/>
</dbReference>
<feature type="region of interest" description="Disordered" evidence="10">
    <location>
        <begin position="1"/>
        <end position="35"/>
    </location>
</feature>
<dbReference type="GO" id="GO:0006511">
    <property type="term" value="P:ubiquitin-dependent protein catabolic process"/>
    <property type="evidence" value="ECO:0007669"/>
    <property type="project" value="TreeGrafter"/>
</dbReference>
<comment type="subcellular location">
    <subcellularLocation>
        <location evidence="1">Nucleus</location>
    </subcellularLocation>
</comment>
<dbReference type="SUPFAM" id="SSF51126">
    <property type="entry name" value="Pectin lyase-like"/>
    <property type="match status" value="2"/>
</dbReference>
<dbReference type="InterPro" id="IPR051550">
    <property type="entry name" value="SCF-Subunits/Alg-Epimerases"/>
</dbReference>
<dbReference type="HOGENOM" id="CLU_005078_1_0_1"/>
<dbReference type="InterPro" id="IPR006626">
    <property type="entry name" value="PbH1"/>
</dbReference>
<dbReference type="FunFam" id="2.160.20.10:FF:000006">
    <property type="entry name" value="F-box only protein 11"/>
    <property type="match status" value="1"/>
</dbReference>
<keyword evidence="15" id="KW-1185">Reference proteome</keyword>
<dbReference type="Pfam" id="PF02207">
    <property type="entry name" value="zf-UBR"/>
    <property type="match status" value="1"/>
</dbReference>